<accession>A0A1W6MRF9</accession>
<dbReference type="PROSITE" id="PS51352">
    <property type="entry name" value="THIOREDOXIN_2"/>
    <property type="match status" value="1"/>
</dbReference>
<organism evidence="7 8">
    <name type="scientific">Methylocystis bryophila</name>
    <dbReference type="NCBI Taxonomy" id="655015"/>
    <lineage>
        <taxon>Bacteria</taxon>
        <taxon>Pseudomonadati</taxon>
        <taxon>Pseudomonadota</taxon>
        <taxon>Alphaproteobacteria</taxon>
        <taxon>Hyphomicrobiales</taxon>
        <taxon>Methylocystaceae</taxon>
        <taxon>Methylocystis</taxon>
    </lineage>
</organism>
<evidence type="ECO:0000259" key="6">
    <source>
        <dbReference type="PROSITE" id="PS51352"/>
    </source>
</evidence>
<evidence type="ECO:0000256" key="3">
    <source>
        <dbReference type="ARBA" id="ARBA00023157"/>
    </source>
</evidence>
<name>A0A1W6MRF9_9HYPH</name>
<reference evidence="7 8" key="1">
    <citation type="submission" date="2017-02" db="EMBL/GenBank/DDBJ databases">
        <authorList>
            <person name="Peterson S.W."/>
        </authorList>
    </citation>
    <scope>NUCLEOTIDE SEQUENCE [LARGE SCALE GENOMIC DNA]</scope>
    <source>
        <strain evidence="7 8">S285</strain>
    </source>
</reference>
<proteinExistence type="predicted"/>
<dbReference type="GO" id="GO:0015036">
    <property type="term" value="F:disulfide oxidoreductase activity"/>
    <property type="evidence" value="ECO:0007669"/>
    <property type="project" value="UniProtKB-ARBA"/>
</dbReference>
<dbReference type="Pfam" id="PF08534">
    <property type="entry name" value="Redoxin"/>
    <property type="match status" value="1"/>
</dbReference>
<keyword evidence="3" id="KW-1015">Disulfide bond</keyword>
<dbReference type="PROSITE" id="PS00194">
    <property type="entry name" value="THIOREDOXIN_1"/>
    <property type="match status" value="1"/>
</dbReference>
<dbReference type="InterPro" id="IPR036249">
    <property type="entry name" value="Thioredoxin-like_sf"/>
</dbReference>
<dbReference type="GO" id="GO:0017004">
    <property type="term" value="P:cytochrome complex assembly"/>
    <property type="evidence" value="ECO:0007669"/>
    <property type="project" value="UniProtKB-KW"/>
</dbReference>
<evidence type="ECO:0000256" key="1">
    <source>
        <dbReference type="ARBA" id="ARBA00004196"/>
    </source>
</evidence>
<keyword evidence="2" id="KW-0201">Cytochrome c-type biogenesis</keyword>
<evidence type="ECO:0000313" key="8">
    <source>
        <dbReference type="Proteomes" id="UP000193978"/>
    </source>
</evidence>
<keyword evidence="4" id="KW-0676">Redox-active center</keyword>
<protein>
    <submittedName>
        <fullName evidence="7">Thiol:disulfide interchange protein</fullName>
    </submittedName>
</protein>
<dbReference type="OrthoDB" id="9799347at2"/>
<gene>
    <name evidence="7" type="ORF">B1812_02605</name>
</gene>
<dbReference type="GO" id="GO:0030313">
    <property type="term" value="C:cell envelope"/>
    <property type="evidence" value="ECO:0007669"/>
    <property type="project" value="UniProtKB-SubCell"/>
</dbReference>
<feature type="transmembrane region" description="Helical" evidence="5">
    <location>
        <begin position="12"/>
        <end position="32"/>
    </location>
</feature>
<comment type="subcellular location">
    <subcellularLocation>
        <location evidence="1">Cell envelope</location>
    </subcellularLocation>
</comment>
<dbReference type="Proteomes" id="UP000193978">
    <property type="component" value="Chromosome"/>
</dbReference>
<dbReference type="STRING" id="655015.B1812_02605"/>
<keyword evidence="8" id="KW-1185">Reference proteome</keyword>
<dbReference type="PANTHER" id="PTHR42852">
    <property type="entry name" value="THIOL:DISULFIDE INTERCHANGE PROTEIN DSBE"/>
    <property type="match status" value="1"/>
</dbReference>
<feature type="domain" description="Thioredoxin" evidence="6">
    <location>
        <begin position="70"/>
        <end position="216"/>
    </location>
</feature>
<dbReference type="SUPFAM" id="SSF52833">
    <property type="entry name" value="Thioredoxin-like"/>
    <property type="match status" value="1"/>
</dbReference>
<keyword evidence="5" id="KW-1133">Transmembrane helix</keyword>
<dbReference type="Gene3D" id="3.40.30.10">
    <property type="entry name" value="Glutaredoxin"/>
    <property type="match status" value="1"/>
</dbReference>
<dbReference type="AlphaFoldDB" id="A0A1W6MRF9"/>
<evidence type="ECO:0000256" key="2">
    <source>
        <dbReference type="ARBA" id="ARBA00022748"/>
    </source>
</evidence>
<keyword evidence="5" id="KW-0812">Transmembrane</keyword>
<sequence length="220" mass="23037">MSEPEPSALTRHRITFAFAALAIVSVAALLYVKGGESRKKAGSQVCAAAKPLAAALAPLAKGEVAALNVAADPEPFPALSFNGPDGAPLDVAAFKGKTLLLNVWAAWCVPCRAEMPALNRLQQQLGSPSFEVVAINVDTSHLEKPKALLSELGVGALKFYSDPKAEVFFRLRQTGGLTGLPTTFLIDPAGCEIGRMSGPAVWDSEDAVKLIKSALGQKAE</sequence>
<dbReference type="InterPro" id="IPR013766">
    <property type="entry name" value="Thioredoxin_domain"/>
</dbReference>
<dbReference type="KEGG" id="mbry:B1812_02605"/>
<dbReference type="InterPro" id="IPR017937">
    <property type="entry name" value="Thioredoxin_CS"/>
</dbReference>
<dbReference type="RefSeq" id="WP_085770211.1">
    <property type="nucleotide sequence ID" value="NZ_AP027149.1"/>
</dbReference>
<dbReference type="EMBL" id="CP019948">
    <property type="protein sequence ID" value="ARN80155.1"/>
    <property type="molecule type" value="Genomic_DNA"/>
</dbReference>
<dbReference type="InterPro" id="IPR050553">
    <property type="entry name" value="Thioredoxin_ResA/DsbE_sf"/>
</dbReference>
<dbReference type="NCBIfam" id="NF047696">
    <property type="entry name" value="ThlDiSintTplARhiz"/>
    <property type="match status" value="1"/>
</dbReference>
<evidence type="ECO:0000313" key="7">
    <source>
        <dbReference type="EMBL" id="ARN80155.1"/>
    </source>
</evidence>
<evidence type="ECO:0000256" key="5">
    <source>
        <dbReference type="SAM" id="Phobius"/>
    </source>
</evidence>
<evidence type="ECO:0000256" key="4">
    <source>
        <dbReference type="ARBA" id="ARBA00023284"/>
    </source>
</evidence>
<dbReference type="InterPro" id="IPR013740">
    <property type="entry name" value="Redoxin"/>
</dbReference>
<keyword evidence="5" id="KW-0472">Membrane</keyword>
<dbReference type="CDD" id="cd02966">
    <property type="entry name" value="TlpA_like_family"/>
    <property type="match status" value="1"/>
</dbReference>
<dbReference type="PANTHER" id="PTHR42852:SF6">
    <property type="entry name" value="THIOL:DISULFIDE INTERCHANGE PROTEIN DSBE"/>
    <property type="match status" value="1"/>
</dbReference>